<organism evidence="1">
    <name type="scientific">uncultured Mycobacterium sp</name>
    <dbReference type="NCBI Taxonomy" id="171292"/>
    <lineage>
        <taxon>Bacteria</taxon>
        <taxon>Bacillati</taxon>
        <taxon>Actinomycetota</taxon>
        <taxon>Actinomycetes</taxon>
        <taxon>Mycobacteriales</taxon>
        <taxon>Mycobacteriaceae</taxon>
        <taxon>Mycobacterium</taxon>
        <taxon>environmental samples</taxon>
    </lineage>
</organism>
<reference evidence="1" key="1">
    <citation type="submission" date="2016-03" db="EMBL/GenBank/DDBJ databases">
        <authorList>
            <person name="Ploux O."/>
        </authorList>
    </citation>
    <scope>NUCLEOTIDE SEQUENCE</scope>
    <source>
        <strain evidence="1">UC10</strain>
    </source>
</reference>
<name>A0A1Y5PJN2_9MYCO</name>
<evidence type="ECO:0000313" key="1">
    <source>
        <dbReference type="EMBL" id="SBS78883.1"/>
    </source>
</evidence>
<dbReference type="AlphaFoldDB" id="A0A1Y5PJN2"/>
<gene>
    <name evidence="1" type="ORF">MHPYR_630022</name>
</gene>
<proteinExistence type="predicted"/>
<accession>A0A1Y5PJN2</accession>
<protein>
    <submittedName>
        <fullName evidence="1">Uncharacterized protein</fullName>
    </submittedName>
</protein>
<dbReference type="EMBL" id="FLQS01000060">
    <property type="protein sequence ID" value="SBS78883.1"/>
    <property type="molecule type" value="Genomic_DNA"/>
</dbReference>
<sequence length="61" mass="6795">MLVGRAEMINGIVVRFSHCASYVGVTKNQTSRLATSLNGVFATTSRVQETTHERCDRPIRQ</sequence>